<dbReference type="CDD" id="cd00077">
    <property type="entry name" value="HDc"/>
    <property type="match status" value="1"/>
</dbReference>
<gene>
    <name evidence="3" type="ordered locus">Desdi_1650</name>
</gene>
<accession>L0F5P4</accession>
<dbReference type="KEGG" id="ddl:Desdi_1650"/>
<evidence type="ECO:0000259" key="2">
    <source>
        <dbReference type="Pfam" id="PF01966"/>
    </source>
</evidence>
<dbReference type="InterPro" id="IPR050124">
    <property type="entry name" value="tRNA_CCA-adding_enzyme"/>
</dbReference>
<dbReference type="STRING" id="871963.Desdi_1650"/>
<evidence type="ECO:0000313" key="4">
    <source>
        <dbReference type="Proteomes" id="UP000010797"/>
    </source>
</evidence>
<evidence type="ECO:0000256" key="1">
    <source>
        <dbReference type="ARBA" id="ARBA00022741"/>
    </source>
</evidence>
<dbReference type="Proteomes" id="UP000010797">
    <property type="component" value="Chromosome"/>
</dbReference>
<name>L0F5P4_DESDL</name>
<proteinExistence type="predicted"/>
<dbReference type="eggNOG" id="COG2844">
    <property type="taxonomic scope" value="Bacteria"/>
</dbReference>
<sequence>MFLGKVILQVDKSAGSLFYEQTAMLFYGTTEGRKYNFVADCGITFLLWVHYKSVMNRLNSVRRNNVMPSLTFQEMDNHLINDNKPSDYIIELSKTGIFESEYPFTLLGALKNTPQSPKHHPEGSVWNHTLMVLDHAAERKHISKNPQIFMWAALLHDLGKAPTTRMRKGRITSYDHDSEGEKLTIQFLRELTQDEVFIQQVAKMVRWHMQILFVVKGLPFANVKKMAAEVSVEEIALLGFCDRLGRGEMTQEKKQEEERTIEKFLMKCMEILKGNSVR</sequence>
<dbReference type="AlphaFoldDB" id="L0F5P4"/>
<organism evidence="3 4">
    <name type="scientific">Desulfitobacterium dichloroeliminans (strain LMG P-21439 / DCA1)</name>
    <dbReference type="NCBI Taxonomy" id="871963"/>
    <lineage>
        <taxon>Bacteria</taxon>
        <taxon>Bacillati</taxon>
        <taxon>Bacillota</taxon>
        <taxon>Clostridia</taxon>
        <taxon>Eubacteriales</taxon>
        <taxon>Desulfitobacteriaceae</taxon>
        <taxon>Desulfitobacterium</taxon>
    </lineage>
</organism>
<dbReference type="EMBL" id="CP003344">
    <property type="protein sequence ID" value="AGA69139.1"/>
    <property type="molecule type" value="Genomic_DNA"/>
</dbReference>
<dbReference type="GO" id="GO:0000166">
    <property type="term" value="F:nucleotide binding"/>
    <property type="evidence" value="ECO:0007669"/>
    <property type="project" value="UniProtKB-KW"/>
</dbReference>
<reference evidence="4" key="1">
    <citation type="submission" date="2012-02" db="EMBL/GenBank/DDBJ databases">
        <title>Complete sequence of Desulfitobacterium dichloroeliminans LMG P-21439.</title>
        <authorList>
            <person name="Lucas S."/>
            <person name="Han J."/>
            <person name="Lapidus A."/>
            <person name="Cheng J.-F."/>
            <person name="Goodwin L."/>
            <person name="Pitluck S."/>
            <person name="Peters L."/>
            <person name="Ovchinnikova G."/>
            <person name="Teshima H."/>
            <person name="Detter J.C."/>
            <person name="Han C."/>
            <person name="Tapia R."/>
            <person name="Land M."/>
            <person name="Hauser L."/>
            <person name="Kyrpides N."/>
            <person name="Ivanova N."/>
            <person name="Pagani I."/>
            <person name="Kruse T."/>
            <person name="de Vos W.M."/>
            <person name="Boon N."/>
            <person name="Smidt H."/>
            <person name="Woyke T."/>
        </authorList>
    </citation>
    <scope>NUCLEOTIDE SEQUENCE [LARGE SCALE GENOMIC DNA]</scope>
    <source>
        <strain evidence="4">LMG P-21439 / DCA1</strain>
    </source>
</reference>
<dbReference type="SUPFAM" id="SSF109604">
    <property type="entry name" value="HD-domain/PDEase-like"/>
    <property type="match status" value="1"/>
</dbReference>
<dbReference type="InterPro" id="IPR006675">
    <property type="entry name" value="HDIG_dom"/>
</dbReference>
<dbReference type="InterPro" id="IPR006674">
    <property type="entry name" value="HD_domain"/>
</dbReference>
<keyword evidence="1" id="KW-0547">Nucleotide-binding</keyword>
<protein>
    <submittedName>
        <fullName evidence="3">Putative domain HDIG-containing protein</fullName>
    </submittedName>
</protein>
<dbReference type="Gene3D" id="1.10.3090.10">
    <property type="entry name" value="cca-adding enzyme, domain 2"/>
    <property type="match status" value="1"/>
</dbReference>
<dbReference type="PANTHER" id="PTHR47545">
    <property type="entry name" value="MULTIFUNCTIONAL CCA PROTEIN"/>
    <property type="match status" value="1"/>
</dbReference>
<dbReference type="PANTHER" id="PTHR47545:SF2">
    <property type="entry name" value="CC-ADDING TRNA NUCLEOTIDYLTRANSFERASE"/>
    <property type="match status" value="1"/>
</dbReference>
<evidence type="ECO:0000313" key="3">
    <source>
        <dbReference type="EMBL" id="AGA69139.1"/>
    </source>
</evidence>
<dbReference type="HOGENOM" id="CLU_087226_0_0_9"/>
<keyword evidence="4" id="KW-1185">Reference proteome</keyword>
<feature type="domain" description="HD" evidence="2">
    <location>
        <begin position="125"/>
        <end position="209"/>
    </location>
</feature>
<dbReference type="Pfam" id="PF01966">
    <property type="entry name" value="HD"/>
    <property type="match status" value="1"/>
</dbReference>
<dbReference type="NCBIfam" id="TIGR00277">
    <property type="entry name" value="HDIG"/>
    <property type="match status" value="1"/>
</dbReference>
<dbReference type="InterPro" id="IPR003607">
    <property type="entry name" value="HD/PDEase_dom"/>
</dbReference>